<keyword evidence="4" id="KW-1185">Reference proteome</keyword>
<sequence length="558" mass="62664">MYNPLKKQHIKTTVVLSAVLTAFGFLQFYLYTDKESENIRLPHFSAIEASFESRRPLQIPITIVTAASGNHACALEAFLYHLKRTLDQLETDPREDRKRADERGRLGKEYLELSPDLTDIRPKRNKGVPVGKNGGAARKAVKGGDGGEEGQDQDQDQDTEESLGEEGAVVDVRRRNGSSSRNAQQQHRRRQLEDSSSEGDEDLGDAQDDNEVHDDDDDDDDNVGGKEGDVNTPLEEGDDQTIEDLQQQQTQQTQQEQQSSTTTTVPIDDSSSSNVADHESAEQIGFEIRPTVIVYNLGMGPTKRKKRQFQALVEAGYIDQALDFDFQKYPDFWHLGTSTRGEYGWKAGIIEEVSQRVLSSSLSSTLPPADLRQQHPGSAPPSSPLPKNPTNTTGRARHEQGIVLWLDSGDRISVPFLRWLPSFLLQNGMWSPQSQDDMHTWTHPGLPDYFHDSLDNYDPKESNCNGAAMAFDVRNHTMRDGIMREWVQCSRIKDCIAPEGSSRANHRQDQAALTYLVKRMGYGQELCHGMPDVYGIQVNQDRYCNEEIAAQPDRVVYN</sequence>
<protein>
    <submittedName>
        <fullName evidence="3">Uncharacterized protein</fullName>
    </submittedName>
</protein>
<accession>A0A9P6QYT3</accession>
<keyword evidence="2" id="KW-0812">Transmembrane</keyword>
<reference evidence="3" key="1">
    <citation type="journal article" date="2020" name="Fungal Divers.">
        <title>Resolving the Mortierellaceae phylogeny through synthesis of multi-gene phylogenetics and phylogenomics.</title>
        <authorList>
            <person name="Vandepol N."/>
            <person name="Liber J."/>
            <person name="Desiro A."/>
            <person name="Na H."/>
            <person name="Kennedy M."/>
            <person name="Barry K."/>
            <person name="Grigoriev I.V."/>
            <person name="Miller A.N."/>
            <person name="O'Donnell K."/>
            <person name="Stajich J.E."/>
            <person name="Bonito G."/>
        </authorList>
    </citation>
    <scope>NUCLEOTIDE SEQUENCE</scope>
    <source>
        <strain evidence="3">NVP60</strain>
    </source>
</reference>
<proteinExistence type="predicted"/>
<feature type="compositionally biased region" description="Pro residues" evidence="1">
    <location>
        <begin position="378"/>
        <end position="387"/>
    </location>
</feature>
<dbReference type="Proteomes" id="UP000823405">
    <property type="component" value="Unassembled WGS sequence"/>
</dbReference>
<gene>
    <name evidence="3" type="ORF">BGZ97_000932</name>
</gene>
<comment type="caution">
    <text evidence="3">The sequence shown here is derived from an EMBL/GenBank/DDBJ whole genome shotgun (WGS) entry which is preliminary data.</text>
</comment>
<organism evidence="3 4">
    <name type="scientific">Linnemannia gamsii</name>
    <dbReference type="NCBI Taxonomy" id="64522"/>
    <lineage>
        <taxon>Eukaryota</taxon>
        <taxon>Fungi</taxon>
        <taxon>Fungi incertae sedis</taxon>
        <taxon>Mucoromycota</taxon>
        <taxon>Mortierellomycotina</taxon>
        <taxon>Mortierellomycetes</taxon>
        <taxon>Mortierellales</taxon>
        <taxon>Mortierellaceae</taxon>
        <taxon>Linnemannia</taxon>
    </lineage>
</organism>
<dbReference type="EMBL" id="JAAAIN010001182">
    <property type="protein sequence ID" value="KAG0305928.1"/>
    <property type="molecule type" value="Genomic_DNA"/>
</dbReference>
<feature type="compositionally biased region" description="Acidic residues" evidence="1">
    <location>
        <begin position="146"/>
        <end position="164"/>
    </location>
</feature>
<dbReference type="OrthoDB" id="5954868at2759"/>
<feature type="compositionally biased region" description="Acidic residues" evidence="1">
    <location>
        <begin position="195"/>
        <end position="222"/>
    </location>
</feature>
<feature type="compositionally biased region" description="Basic and acidic residues" evidence="1">
    <location>
        <begin position="92"/>
        <end position="111"/>
    </location>
</feature>
<dbReference type="PANTHER" id="PTHR31389:SF4">
    <property type="entry name" value="LD39211P"/>
    <property type="match status" value="1"/>
</dbReference>
<dbReference type="AlphaFoldDB" id="A0A9P6QYT3"/>
<feature type="region of interest" description="Disordered" evidence="1">
    <location>
        <begin position="92"/>
        <end position="282"/>
    </location>
</feature>
<name>A0A9P6QYT3_9FUNG</name>
<feature type="region of interest" description="Disordered" evidence="1">
    <location>
        <begin position="364"/>
        <end position="394"/>
    </location>
</feature>
<evidence type="ECO:0000313" key="3">
    <source>
        <dbReference type="EMBL" id="KAG0305928.1"/>
    </source>
</evidence>
<evidence type="ECO:0000313" key="4">
    <source>
        <dbReference type="Proteomes" id="UP000823405"/>
    </source>
</evidence>
<dbReference type="PANTHER" id="PTHR31389">
    <property type="entry name" value="LD39211P"/>
    <property type="match status" value="1"/>
</dbReference>
<feature type="transmembrane region" description="Helical" evidence="2">
    <location>
        <begin position="12"/>
        <end position="31"/>
    </location>
</feature>
<keyword evidence="2" id="KW-1133">Transmembrane helix</keyword>
<keyword evidence="2" id="KW-0472">Membrane</keyword>
<evidence type="ECO:0000256" key="1">
    <source>
        <dbReference type="SAM" id="MobiDB-lite"/>
    </source>
</evidence>
<feature type="compositionally biased region" description="Low complexity" evidence="1">
    <location>
        <begin position="246"/>
        <end position="264"/>
    </location>
</feature>
<evidence type="ECO:0000256" key="2">
    <source>
        <dbReference type="SAM" id="Phobius"/>
    </source>
</evidence>